<feature type="domain" description="Rhamnogalacturonase A/B/Epimerase-like pectate lyase" evidence="2">
    <location>
        <begin position="416"/>
        <end position="472"/>
    </location>
</feature>
<evidence type="ECO:0000313" key="3">
    <source>
        <dbReference type="EMBL" id="RKF73291.1"/>
    </source>
</evidence>
<dbReference type="Gene3D" id="2.160.20.10">
    <property type="entry name" value="Single-stranded right-handed beta-helix, Pectin lyase-like"/>
    <property type="match status" value="2"/>
</dbReference>
<feature type="signal peptide" evidence="1">
    <location>
        <begin position="1"/>
        <end position="22"/>
    </location>
</feature>
<dbReference type="EMBL" id="MCBS01024501">
    <property type="protein sequence ID" value="RKF73291.1"/>
    <property type="molecule type" value="Genomic_DNA"/>
</dbReference>
<organism evidence="3 4">
    <name type="scientific">Golovinomyces cichoracearum</name>
    <dbReference type="NCBI Taxonomy" id="62708"/>
    <lineage>
        <taxon>Eukaryota</taxon>
        <taxon>Fungi</taxon>
        <taxon>Dikarya</taxon>
        <taxon>Ascomycota</taxon>
        <taxon>Pezizomycotina</taxon>
        <taxon>Leotiomycetes</taxon>
        <taxon>Erysiphales</taxon>
        <taxon>Erysiphaceae</taxon>
        <taxon>Golovinomyces</taxon>
    </lineage>
</organism>
<dbReference type="CDD" id="cd23668">
    <property type="entry name" value="GH55_beta13glucanase-like"/>
    <property type="match status" value="1"/>
</dbReference>
<dbReference type="InterPro" id="IPR012334">
    <property type="entry name" value="Pectin_lyas_fold"/>
</dbReference>
<sequence>MMANLSIIKIFLALRIFLFVSCSPTPEKRLSTNNLAAAESTWWFSQIERKGTVAYGSTDYQVFRNVKDFGAKGDGTTDDTVAINSAIAQGNRCMKGCDSSTITPALVYFPQGTYIVSKPLVQLYYTQFVGDAVNRPILKASPGFTGMAVIDSDPYEEGVNWYTNQNNFFRQVRNFVIDITEMPMDRGACIHWQVAQATSLQNIDFMMRTDQGSSNAQVGIFMDNGSGGFMSDLKFTGGKYGAFFGSQQYTTRNLTFINCQTAIFMNWNWAWSLSGITIKNSDIGIDMSNGGRTNQAVGSVLLIDSRILDTRIGIYTAYSTNQIVTNGTLVLENVDFTQNVPVAVVNAADNSTVLAGNTKVDSWAQGHKYESTSRIGPVQGRQNIASKPTNLINADGAVFARSRPQYENTPINSFKSAKKAGAKGDGITDDTLAIQALFNSASPSDVIYFDHGAYVVTNTIKVPKDIKITGEIWPLIMASGTAFSDAANPAPVFQVGQVGDIGSVEMSDLIFETIGPQPGAIMIQWNVKQVSQGSAGMWDVHVRIGGTAGTKLQSDSCSKQPTERSVNPACQGAFLMLHVSSKASAYFENNWFWVADHELDMPDHSQVSIYNGRGVLIESAEGPVWLYGTSSEHSVMYNYQISNSKSVFMALIQTETPYFQSNPDASKPFTKNLAYNDPTFQGTAASNKAWGLRISQSSDVFVYGAGLYSFFDNYEQTCVKTANCQSSMVSLENSSNVHLYGLSTIAAVNMVMMNGAGVAQDKENRNNFCATVAIFSS</sequence>
<dbReference type="Pfam" id="PF12708">
    <property type="entry name" value="Pect-lyase_RHGA_epim"/>
    <property type="match status" value="2"/>
</dbReference>
<dbReference type="Proteomes" id="UP000285326">
    <property type="component" value="Unassembled WGS sequence"/>
</dbReference>
<feature type="domain" description="Rhamnogalacturonase A/B/Epimerase-like pectate lyase" evidence="2">
    <location>
        <begin position="63"/>
        <end position="286"/>
    </location>
</feature>
<accession>A0A420IFI4</accession>
<dbReference type="PANTHER" id="PTHR31339:SF9">
    <property type="entry name" value="PLASMIN AND FIBRONECTIN-BINDING PROTEIN A"/>
    <property type="match status" value="1"/>
</dbReference>
<keyword evidence="1" id="KW-0732">Signal</keyword>
<dbReference type="AlphaFoldDB" id="A0A420IFI4"/>
<dbReference type="InterPro" id="IPR051801">
    <property type="entry name" value="GH28_Enzymes"/>
</dbReference>
<proteinExistence type="predicted"/>
<evidence type="ECO:0000313" key="4">
    <source>
        <dbReference type="Proteomes" id="UP000285326"/>
    </source>
</evidence>
<dbReference type="SUPFAM" id="SSF51126">
    <property type="entry name" value="Pectin lyase-like"/>
    <property type="match status" value="2"/>
</dbReference>
<comment type="caution">
    <text evidence="3">The sequence shown here is derived from an EMBL/GenBank/DDBJ whole genome shotgun (WGS) entry which is preliminary data.</text>
</comment>
<protein>
    <submittedName>
        <fullName evidence="3">Glucan 1,3-beta-glucosidase</fullName>
    </submittedName>
</protein>
<evidence type="ECO:0000259" key="2">
    <source>
        <dbReference type="Pfam" id="PF12708"/>
    </source>
</evidence>
<dbReference type="InterPro" id="IPR011050">
    <property type="entry name" value="Pectin_lyase_fold/virulence"/>
</dbReference>
<dbReference type="PANTHER" id="PTHR31339">
    <property type="entry name" value="PECTIN LYASE-RELATED"/>
    <property type="match status" value="1"/>
</dbReference>
<dbReference type="InterPro" id="IPR024535">
    <property type="entry name" value="RHGA/B-epi-like_pectate_lyase"/>
</dbReference>
<gene>
    <name evidence="3" type="ORF">GcM1_245180</name>
</gene>
<evidence type="ECO:0000256" key="1">
    <source>
        <dbReference type="SAM" id="SignalP"/>
    </source>
</evidence>
<dbReference type="FunFam" id="2.160.20.10:FF:000023">
    <property type="entry name" value="Exo-beta-1,3-glucanase Exg0"/>
    <property type="match status" value="1"/>
</dbReference>
<name>A0A420IFI4_9PEZI</name>
<reference evidence="3 4" key="1">
    <citation type="journal article" date="2018" name="BMC Genomics">
        <title>Comparative genome analyses reveal sequence features reflecting distinct modes of host-adaptation between dicot and monocot powdery mildew.</title>
        <authorList>
            <person name="Wu Y."/>
            <person name="Ma X."/>
            <person name="Pan Z."/>
            <person name="Kale S.D."/>
            <person name="Song Y."/>
            <person name="King H."/>
            <person name="Zhang Q."/>
            <person name="Presley C."/>
            <person name="Deng X."/>
            <person name="Wei C.I."/>
            <person name="Xiao S."/>
        </authorList>
    </citation>
    <scope>NUCLEOTIDE SEQUENCE [LARGE SCALE GENOMIC DNA]</scope>
    <source>
        <strain evidence="3">UMSG1</strain>
    </source>
</reference>
<feature type="chain" id="PRO_5019434928" evidence="1">
    <location>
        <begin position="23"/>
        <end position="777"/>
    </location>
</feature>